<dbReference type="InterPro" id="IPR015421">
    <property type="entry name" value="PyrdxlP-dep_Trfase_major"/>
</dbReference>
<dbReference type="SUPFAM" id="SSF53383">
    <property type="entry name" value="PLP-dependent transferases"/>
    <property type="match status" value="1"/>
</dbReference>
<comment type="cofactor">
    <cofactor evidence="1">
        <name>pyridoxal 5'-phosphate</name>
        <dbReference type="ChEBI" id="CHEBI:597326"/>
    </cofactor>
</comment>
<dbReference type="InterPro" id="IPR015424">
    <property type="entry name" value="PyrdxlP-dep_Trfase"/>
</dbReference>
<dbReference type="GO" id="GO:0008483">
    <property type="term" value="F:transaminase activity"/>
    <property type="evidence" value="ECO:0007669"/>
    <property type="project" value="UniProtKB-KW"/>
</dbReference>
<dbReference type="PIRSF" id="PIRSF000390">
    <property type="entry name" value="PLP_StrS"/>
    <property type="match status" value="1"/>
</dbReference>
<dbReference type="GO" id="GO:0000271">
    <property type="term" value="P:polysaccharide biosynthetic process"/>
    <property type="evidence" value="ECO:0007669"/>
    <property type="project" value="TreeGrafter"/>
</dbReference>
<evidence type="ECO:0000256" key="4">
    <source>
        <dbReference type="RuleBase" id="RU004508"/>
    </source>
</evidence>
<name>H5UMV1_9MICO</name>
<dbReference type="AlphaFoldDB" id="H5UMV1"/>
<organism evidence="5 6">
    <name type="scientific">Mobilicoccus pelagius NBRC 104925</name>
    <dbReference type="NCBI Taxonomy" id="1089455"/>
    <lineage>
        <taxon>Bacteria</taxon>
        <taxon>Bacillati</taxon>
        <taxon>Actinomycetota</taxon>
        <taxon>Actinomycetes</taxon>
        <taxon>Micrococcales</taxon>
        <taxon>Dermatophilaceae</taxon>
        <taxon>Mobilicoccus</taxon>
    </lineage>
</organism>
<evidence type="ECO:0000313" key="6">
    <source>
        <dbReference type="Proteomes" id="UP000004367"/>
    </source>
</evidence>
<feature type="active site" description="Proton acceptor" evidence="2">
    <location>
        <position position="207"/>
    </location>
</feature>
<dbReference type="RefSeq" id="WP_009480957.1">
    <property type="nucleotide sequence ID" value="NZ_BAFE01000003.1"/>
</dbReference>
<keyword evidence="3 4" id="KW-0663">Pyridoxal phosphate</keyword>
<feature type="modified residue" description="N6-(pyridoxal phosphate)lysine" evidence="3">
    <location>
        <position position="207"/>
    </location>
</feature>
<evidence type="ECO:0000256" key="1">
    <source>
        <dbReference type="ARBA" id="ARBA00001933"/>
    </source>
</evidence>
<reference evidence="5 6" key="1">
    <citation type="submission" date="2012-02" db="EMBL/GenBank/DDBJ databases">
        <title>Whole genome shotgun sequence of Mobilicoccus pelagius NBRC 104925.</title>
        <authorList>
            <person name="Yoshida Y."/>
            <person name="Hosoyama A."/>
            <person name="Tsuchikane K."/>
            <person name="Katsumata H."/>
            <person name="Yamazaki S."/>
            <person name="Fujita N."/>
        </authorList>
    </citation>
    <scope>NUCLEOTIDE SEQUENCE [LARGE SCALE GENOMIC DNA]</scope>
    <source>
        <strain evidence="5 6">NBRC 104925</strain>
    </source>
</reference>
<gene>
    <name evidence="5" type="ORF">MOPEL_003_00830</name>
</gene>
<dbReference type="Gene3D" id="3.90.1150.10">
    <property type="entry name" value="Aspartate Aminotransferase, domain 1"/>
    <property type="match status" value="1"/>
</dbReference>
<dbReference type="InterPro" id="IPR000653">
    <property type="entry name" value="DegT/StrS_aminotransferase"/>
</dbReference>
<dbReference type="STRING" id="1089455.MOPEL_003_00830"/>
<sequence>MSESPDVTPPVVPFAAPDVGEAEIDAVVEALRSGWLTTGPRAAAFETEFAEFLRTQAGAHAAGGAEAVVPDEVHAVALNSATAGLHLALEAIGVGPGDEVLVPTWTFTSTAEVVRYLGADPVIVDVTDDLLLDLDAARAALTPRTRAVMPVHLAGLPVDRAGVAALAADAGISVVEDAAHGFPALSSGIPIGLGASEAVVFSFYATKTMTTGEGGMVVTHDADLARRIRTMRLHGISRDVFDRYSTPGAGWAYEIVAPGYKYNLTDPAAAMGRVQLRRAVAMRDRRRAIADRYDEAFADLPVELPPREHREDDLHAWHLYVLRLGEDAPLDREAFVARLGEEGIGASVHFIPLHRHPYWRKTYGLDAAAYPVAERHFPHVVSLPLSSGLTDAQVERVVDVVRRTLGGR</sequence>
<dbReference type="Pfam" id="PF01041">
    <property type="entry name" value="DegT_DnrJ_EryC1"/>
    <property type="match status" value="1"/>
</dbReference>
<dbReference type="EMBL" id="BAFE01000003">
    <property type="protein sequence ID" value="GAB47059.1"/>
    <property type="molecule type" value="Genomic_DNA"/>
</dbReference>
<comment type="caution">
    <text evidence="5">The sequence shown here is derived from an EMBL/GenBank/DDBJ whole genome shotgun (WGS) entry which is preliminary data.</text>
</comment>
<dbReference type="CDD" id="cd00616">
    <property type="entry name" value="AHBA_syn"/>
    <property type="match status" value="1"/>
</dbReference>
<keyword evidence="5" id="KW-0032">Aminotransferase</keyword>
<dbReference type="eggNOG" id="COG0399">
    <property type="taxonomic scope" value="Bacteria"/>
</dbReference>
<dbReference type="Gene3D" id="3.40.640.10">
    <property type="entry name" value="Type I PLP-dependent aspartate aminotransferase-like (Major domain)"/>
    <property type="match status" value="1"/>
</dbReference>
<keyword evidence="6" id="KW-1185">Reference proteome</keyword>
<evidence type="ECO:0000256" key="2">
    <source>
        <dbReference type="PIRSR" id="PIRSR000390-1"/>
    </source>
</evidence>
<comment type="similarity">
    <text evidence="4">Belongs to the DegT/DnrJ/EryC1 family.</text>
</comment>
<proteinExistence type="inferred from homology"/>
<keyword evidence="5" id="KW-0808">Transferase</keyword>
<dbReference type="Proteomes" id="UP000004367">
    <property type="component" value="Unassembled WGS sequence"/>
</dbReference>
<dbReference type="PANTHER" id="PTHR30244:SF34">
    <property type="entry name" value="DTDP-4-AMINO-4,6-DIDEOXYGALACTOSE TRANSAMINASE"/>
    <property type="match status" value="1"/>
</dbReference>
<dbReference type="PANTHER" id="PTHR30244">
    <property type="entry name" value="TRANSAMINASE"/>
    <property type="match status" value="1"/>
</dbReference>
<evidence type="ECO:0000256" key="3">
    <source>
        <dbReference type="PIRSR" id="PIRSR000390-2"/>
    </source>
</evidence>
<dbReference type="GO" id="GO:0030170">
    <property type="term" value="F:pyridoxal phosphate binding"/>
    <property type="evidence" value="ECO:0007669"/>
    <property type="project" value="TreeGrafter"/>
</dbReference>
<dbReference type="InterPro" id="IPR015422">
    <property type="entry name" value="PyrdxlP-dep_Trfase_small"/>
</dbReference>
<evidence type="ECO:0000313" key="5">
    <source>
        <dbReference type="EMBL" id="GAB47059.1"/>
    </source>
</evidence>
<accession>H5UMV1</accession>
<protein>
    <submittedName>
        <fullName evidence="5">Putative aminotransferase</fullName>
    </submittedName>
</protein>